<protein>
    <submittedName>
        <fullName evidence="2">Uncharacterized protein</fullName>
    </submittedName>
</protein>
<gene>
    <name evidence="2" type="ORF">FOL47_004482</name>
</gene>
<evidence type="ECO:0000256" key="1">
    <source>
        <dbReference type="SAM" id="MobiDB-lite"/>
    </source>
</evidence>
<dbReference type="AlphaFoldDB" id="A0A7J6KLG8"/>
<evidence type="ECO:0000313" key="3">
    <source>
        <dbReference type="Proteomes" id="UP000591131"/>
    </source>
</evidence>
<feature type="region of interest" description="Disordered" evidence="1">
    <location>
        <begin position="1"/>
        <end position="28"/>
    </location>
</feature>
<evidence type="ECO:0000313" key="2">
    <source>
        <dbReference type="EMBL" id="KAF4647539.1"/>
    </source>
</evidence>
<accession>A0A7J6KLG8</accession>
<feature type="region of interest" description="Disordered" evidence="1">
    <location>
        <begin position="97"/>
        <end position="122"/>
    </location>
</feature>
<dbReference type="EMBL" id="JAAPAO010002542">
    <property type="protein sequence ID" value="KAF4647539.1"/>
    <property type="molecule type" value="Genomic_DNA"/>
</dbReference>
<keyword evidence="3" id="KW-1185">Reference proteome</keyword>
<feature type="non-terminal residue" evidence="2">
    <location>
        <position position="1"/>
    </location>
</feature>
<organism evidence="2 3">
    <name type="scientific">Perkinsus chesapeaki</name>
    <name type="common">Clam parasite</name>
    <name type="synonym">Perkinsus andrewsi</name>
    <dbReference type="NCBI Taxonomy" id="330153"/>
    <lineage>
        <taxon>Eukaryota</taxon>
        <taxon>Sar</taxon>
        <taxon>Alveolata</taxon>
        <taxon>Perkinsozoa</taxon>
        <taxon>Perkinsea</taxon>
        <taxon>Perkinsida</taxon>
        <taxon>Perkinsidae</taxon>
        <taxon>Perkinsus</taxon>
    </lineage>
</organism>
<reference evidence="2 3" key="1">
    <citation type="submission" date="2020-04" db="EMBL/GenBank/DDBJ databases">
        <title>Perkinsus chesapeaki whole genome sequence.</title>
        <authorList>
            <person name="Bogema D.R."/>
        </authorList>
    </citation>
    <scope>NUCLEOTIDE SEQUENCE [LARGE SCALE GENOMIC DNA]</scope>
    <source>
        <strain evidence="2">ATCC PRA-425</strain>
    </source>
</reference>
<sequence length="247" mass="26297">ATASVGAPTQPSMAVPGPSLASATASDFPPHVMSSADTGYSGPNWNTPLTGAPVVGGAALSWSPSPQWSSSPTAVSKLLKEARKEAREEISATRFGIFAGPPSTDSSGLPAGGGATSSENAHSTARGHLAAYDRLLRHAGISAGSPTSYFVLFYSLGESVRNRIECEEPLDAVLLSVPLDKVLLHYQHLYQRLRQALLECFSDVTEVTNLRKLWNDLRMRPGQSFLAYMSILDNLRLQLNLCGVVLS</sequence>
<feature type="compositionally biased region" description="Polar residues" evidence="1">
    <location>
        <begin position="1"/>
        <end position="12"/>
    </location>
</feature>
<name>A0A7J6KLG8_PERCH</name>
<proteinExistence type="predicted"/>
<feature type="non-terminal residue" evidence="2">
    <location>
        <position position="247"/>
    </location>
</feature>
<comment type="caution">
    <text evidence="2">The sequence shown here is derived from an EMBL/GenBank/DDBJ whole genome shotgun (WGS) entry which is preliminary data.</text>
</comment>
<dbReference type="Proteomes" id="UP000591131">
    <property type="component" value="Unassembled WGS sequence"/>
</dbReference>